<dbReference type="EnsemblMetazoa" id="XM_038209471.1">
    <property type="protein sequence ID" value="XP_038065399.1"/>
    <property type="gene ID" value="LOC119735665"/>
</dbReference>
<evidence type="ECO:0000256" key="10">
    <source>
        <dbReference type="ARBA" id="ARBA00022833"/>
    </source>
</evidence>
<evidence type="ECO:0000256" key="11">
    <source>
        <dbReference type="ARBA" id="ARBA00030848"/>
    </source>
</evidence>
<evidence type="ECO:0000256" key="3">
    <source>
        <dbReference type="ARBA" id="ARBA00011245"/>
    </source>
</evidence>
<dbReference type="InterPro" id="IPR041869">
    <property type="entry name" value="MPP_ADPRM"/>
</dbReference>
<dbReference type="PANTHER" id="PTHR16509:SF1">
    <property type="entry name" value="MANGANESE-DEPENDENT ADP-RIBOSE_CDP-ALCOHOL DIPHOSPHATASE"/>
    <property type="match status" value="1"/>
</dbReference>
<evidence type="ECO:0000259" key="17">
    <source>
        <dbReference type="Pfam" id="PF00149"/>
    </source>
</evidence>
<dbReference type="GeneID" id="119735665"/>
<evidence type="ECO:0000256" key="4">
    <source>
        <dbReference type="ARBA" id="ARBA00012443"/>
    </source>
</evidence>
<evidence type="ECO:0000256" key="5">
    <source>
        <dbReference type="ARBA" id="ARBA00012453"/>
    </source>
</evidence>
<dbReference type="SUPFAM" id="SSF56300">
    <property type="entry name" value="Metallo-dependent phosphatases"/>
    <property type="match status" value="1"/>
</dbReference>
<evidence type="ECO:0000256" key="7">
    <source>
        <dbReference type="ARBA" id="ARBA00016378"/>
    </source>
</evidence>
<protein>
    <recommendedName>
        <fullName evidence="7">Manganese-dependent ADP-ribose/CDP-alcohol diphosphatase</fullName>
        <ecNumber evidence="5">3.6.1.13</ecNumber>
        <ecNumber evidence="4">3.6.1.16</ecNumber>
        <ecNumber evidence="6">3.6.1.53</ecNumber>
    </recommendedName>
    <alternativeName>
        <fullName evidence="12">ADPRibase-Mn</fullName>
    </alternativeName>
    <alternativeName>
        <fullName evidence="11">CDP-choline phosphohydrolase</fullName>
    </alternativeName>
</protein>
<comment type="catalytic activity">
    <reaction evidence="15">
        <text>ADP-D-ribose + H2O = D-ribose 5-phosphate + AMP + 2 H(+)</text>
        <dbReference type="Rhea" id="RHEA:10412"/>
        <dbReference type="ChEBI" id="CHEBI:15377"/>
        <dbReference type="ChEBI" id="CHEBI:15378"/>
        <dbReference type="ChEBI" id="CHEBI:57967"/>
        <dbReference type="ChEBI" id="CHEBI:78346"/>
        <dbReference type="ChEBI" id="CHEBI:456215"/>
        <dbReference type="EC" id="3.6.1.53"/>
    </reaction>
</comment>
<dbReference type="AlphaFoldDB" id="A0A914APN0"/>
<organism evidence="18 19">
    <name type="scientific">Patiria miniata</name>
    <name type="common">Bat star</name>
    <name type="synonym">Asterina miniata</name>
    <dbReference type="NCBI Taxonomy" id="46514"/>
    <lineage>
        <taxon>Eukaryota</taxon>
        <taxon>Metazoa</taxon>
        <taxon>Echinodermata</taxon>
        <taxon>Eleutherozoa</taxon>
        <taxon>Asterozoa</taxon>
        <taxon>Asteroidea</taxon>
        <taxon>Valvatacea</taxon>
        <taxon>Valvatida</taxon>
        <taxon>Asterinidae</taxon>
        <taxon>Patiria</taxon>
    </lineage>
</organism>
<dbReference type="PANTHER" id="PTHR16509">
    <property type="match status" value="1"/>
</dbReference>
<dbReference type="CDD" id="cd07396">
    <property type="entry name" value="MPP_Nbla03831"/>
    <property type="match status" value="1"/>
</dbReference>
<evidence type="ECO:0000256" key="13">
    <source>
        <dbReference type="ARBA" id="ARBA00047486"/>
    </source>
</evidence>
<keyword evidence="19" id="KW-1185">Reference proteome</keyword>
<evidence type="ECO:0000256" key="14">
    <source>
        <dbReference type="ARBA" id="ARBA00047636"/>
    </source>
</evidence>
<dbReference type="GO" id="GO:0047734">
    <property type="term" value="F:CDP-glycerol diphosphatase activity"/>
    <property type="evidence" value="ECO:0007669"/>
    <property type="project" value="UniProtKB-EC"/>
</dbReference>
<dbReference type="GO" id="GO:0030145">
    <property type="term" value="F:manganese ion binding"/>
    <property type="evidence" value="ECO:0007669"/>
    <property type="project" value="TreeGrafter"/>
</dbReference>
<sequence length="360" mass="40114">MEDRAPACLFAFGVISDTQYADIDNRPNFTKTCTRYYRNALTLLSEAIDHWTSRDPSAVRPDFVMQLGDILDGFNNEGGKEESWRSLETVLGQFDRLPCPVHHLLGNHEFYNFSRVELMTSRLFTGADFESAPRNSKCRCFPDVIPTTGSGAEGLAAYYHFSPAPGFRIVVLDAYDQSIIGHAETCPIGQESLQLVRSINKNKLLNSPDGLSVSQRRFVAFNGGLGEEQLEWLEDLLRRACSAEEKVIVFGHIPIYPINGEHTCLLWDYQEALKILRSFPCVIATFTGHTHSYRYCVDATSGIHFISFPGIVEIGPGSNGFGTVLVYEDRLVLRGVGKVRSFEMVFPKAGSCEPAAAEHL</sequence>
<evidence type="ECO:0000256" key="9">
    <source>
        <dbReference type="ARBA" id="ARBA00022801"/>
    </source>
</evidence>
<evidence type="ECO:0000313" key="19">
    <source>
        <dbReference type="Proteomes" id="UP000887568"/>
    </source>
</evidence>
<dbReference type="OMA" id="GHNHAGN"/>
<evidence type="ECO:0000256" key="12">
    <source>
        <dbReference type="ARBA" id="ARBA00032579"/>
    </source>
</evidence>
<evidence type="ECO:0000256" key="2">
    <source>
        <dbReference type="ARBA" id="ARBA00006362"/>
    </source>
</evidence>
<feature type="domain" description="Calcineurin-like phosphoesterase" evidence="17">
    <location>
        <begin position="12"/>
        <end position="293"/>
    </location>
</feature>
<dbReference type="EC" id="3.6.1.13" evidence="5"/>
<name>A0A914APN0_PATMI</name>
<evidence type="ECO:0000256" key="8">
    <source>
        <dbReference type="ARBA" id="ARBA00022723"/>
    </source>
</evidence>
<evidence type="ECO:0000256" key="1">
    <source>
        <dbReference type="ARBA" id="ARBA00001946"/>
    </source>
</evidence>
<comment type="catalytic activity">
    <reaction evidence="14">
        <text>CDP-choline + H2O = phosphocholine + CMP + 2 H(+)</text>
        <dbReference type="Rhea" id="RHEA:32487"/>
        <dbReference type="ChEBI" id="CHEBI:15377"/>
        <dbReference type="ChEBI" id="CHEBI:15378"/>
        <dbReference type="ChEBI" id="CHEBI:58779"/>
        <dbReference type="ChEBI" id="CHEBI:60377"/>
        <dbReference type="ChEBI" id="CHEBI:295975"/>
        <dbReference type="EC" id="3.6.1.53"/>
    </reaction>
</comment>
<dbReference type="OrthoDB" id="9675250at2759"/>
<dbReference type="RefSeq" id="XP_038065399.1">
    <property type="nucleotide sequence ID" value="XM_038209471.1"/>
</dbReference>
<keyword evidence="9" id="KW-0378">Hydrolase</keyword>
<dbReference type="GO" id="GO:0047631">
    <property type="term" value="F:ADP-ribose diphosphatase activity"/>
    <property type="evidence" value="ECO:0007669"/>
    <property type="project" value="UniProtKB-EC"/>
</dbReference>
<dbReference type="Gene3D" id="3.60.21.10">
    <property type="match status" value="1"/>
</dbReference>
<comment type="catalytic activity">
    <reaction evidence="16">
        <text>ADP-D-ribose + H2O = D-ribose 5-phosphate + AMP + 2 H(+)</text>
        <dbReference type="Rhea" id="RHEA:10412"/>
        <dbReference type="ChEBI" id="CHEBI:15377"/>
        <dbReference type="ChEBI" id="CHEBI:15378"/>
        <dbReference type="ChEBI" id="CHEBI:57967"/>
        <dbReference type="ChEBI" id="CHEBI:78346"/>
        <dbReference type="ChEBI" id="CHEBI:456215"/>
        <dbReference type="EC" id="3.6.1.13"/>
    </reaction>
</comment>
<accession>A0A914APN0</accession>
<keyword evidence="10" id="KW-0862">Zinc</keyword>
<dbReference type="InterPro" id="IPR029052">
    <property type="entry name" value="Metallo-depent_PP-like"/>
</dbReference>
<comment type="similarity">
    <text evidence="2">Belongs to the ADPRibase-Mn family.</text>
</comment>
<comment type="catalytic activity">
    <reaction evidence="13">
        <text>CDP-glycerol + H2O = sn-glycerol 3-phosphate + CMP + 2 H(+)</text>
        <dbReference type="Rhea" id="RHEA:21692"/>
        <dbReference type="ChEBI" id="CHEBI:15377"/>
        <dbReference type="ChEBI" id="CHEBI:15378"/>
        <dbReference type="ChEBI" id="CHEBI:57597"/>
        <dbReference type="ChEBI" id="CHEBI:58311"/>
        <dbReference type="ChEBI" id="CHEBI:60377"/>
        <dbReference type="EC" id="3.6.1.16"/>
    </reaction>
</comment>
<comment type="cofactor">
    <cofactor evidence="1">
        <name>Mg(2+)</name>
        <dbReference type="ChEBI" id="CHEBI:18420"/>
    </cofactor>
</comment>
<dbReference type="InterPro" id="IPR004843">
    <property type="entry name" value="Calcineurin-like_PHP"/>
</dbReference>
<dbReference type="EC" id="3.6.1.16" evidence="4"/>
<reference evidence="18" key="1">
    <citation type="submission" date="2022-11" db="UniProtKB">
        <authorList>
            <consortium name="EnsemblMetazoa"/>
        </authorList>
    </citation>
    <scope>IDENTIFICATION</scope>
</reference>
<dbReference type="GO" id="GO:0008663">
    <property type="term" value="F:2',3'-cyclic-nucleotide 2'-phosphodiesterase activity"/>
    <property type="evidence" value="ECO:0007669"/>
    <property type="project" value="TreeGrafter"/>
</dbReference>
<evidence type="ECO:0000256" key="15">
    <source>
        <dbReference type="ARBA" id="ARBA00047894"/>
    </source>
</evidence>
<keyword evidence="8" id="KW-0479">Metal-binding</keyword>
<evidence type="ECO:0000256" key="16">
    <source>
        <dbReference type="ARBA" id="ARBA00049546"/>
    </source>
</evidence>
<evidence type="ECO:0000313" key="18">
    <source>
        <dbReference type="EnsemblMetazoa" id="XP_038065399.1"/>
    </source>
</evidence>
<proteinExistence type="inferred from homology"/>
<dbReference type="Pfam" id="PF00149">
    <property type="entry name" value="Metallophos"/>
    <property type="match status" value="1"/>
</dbReference>
<comment type="subunit">
    <text evidence="3">Monomer.</text>
</comment>
<dbReference type="Proteomes" id="UP000887568">
    <property type="component" value="Unplaced"/>
</dbReference>
<evidence type="ECO:0000256" key="6">
    <source>
        <dbReference type="ARBA" id="ARBA00012529"/>
    </source>
</evidence>
<dbReference type="EC" id="3.6.1.53" evidence="6"/>